<sequence>MQPTNRHRDGLYPGVPKDRFSRGFLTVASQHRELALERLLDDKMNVGPPTATMMAAIISQNYLFSLVLNFTPGHSWQCLCFL</sequence>
<dbReference type="HOGENOM" id="CLU_2559945_0_0_1"/>
<accession>A0A022VNI4</accession>
<proteinExistence type="predicted"/>
<reference evidence="1" key="1">
    <citation type="submission" date="2014-02" db="EMBL/GenBank/DDBJ databases">
        <title>The Genome Sequence of Trichophyton rubrum (morphotype fischeri) CBS 288.86.</title>
        <authorList>
            <consortium name="The Broad Institute Genomics Platform"/>
            <person name="Cuomo C.A."/>
            <person name="White T.C."/>
            <person name="Graser Y."/>
            <person name="Martinez-Rossi N."/>
            <person name="Heitman J."/>
            <person name="Young S.K."/>
            <person name="Zeng Q."/>
            <person name="Gargeya S."/>
            <person name="Abouelleil A."/>
            <person name="Alvarado L."/>
            <person name="Chapman S.B."/>
            <person name="Gainer-Dewar J."/>
            <person name="Goldberg J."/>
            <person name="Griggs A."/>
            <person name="Gujja S."/>
            <person name="Hansen M."/>
            <person name="Howarth C."/>
            <person name="Imamovic A."/>
            <person name="Larimer J."/>
            <person name="Martinez D."/>
            <person name="Murphy C."/>
            <person name="Pearson M.D."/>
            <person name="Persinoti G."/>
            <person name="Poon T."/>
            <person name="Priest M."/>
            <person name="Roberts A.D."/>
            <person name="Saif S."/>
            <person name="Shea T.D."/>
            <person name="Sykes S.N."/>
            <person name="Wortman J."/>
            <person name="Nusbaum C."/>
            <person name="Birren B."/>
        </authorList>
    </citation>
    <scope>NUCLEOTIDE SEQUENCE [LARGE SCALE GENOMIC DNA]</scope>
    <source>
        <strain evidence="1">CBS 288.86</strain>
    </source>
</reference>
<dbReference type="Proteomes" id="UP000023758">
    <property type="component" value="Unassembled WGS sequence"/>
</dbReference>
<protein>
    <submittedName>
        <fullName evidence="1">Uncharacterized protein</fullName>
    </submittedName>
</protein>
<dbReference type="EMBL" id="KK207944">
    <property type="protein sequence ID" value="EZF47504.1"/>
    <property type="molecule type" value="Genomic_DNA"/>
</dbReference>
<name>A0A022VNI4_TRIRU</name>
<gene>
    <name evidence="1" type="ORF">H103_08779</name>
</gene>
<dbReference type="AlphaFoldDB" id="A0A022VNI4"/>
<organism evidence="1">
    <name type="scientific">Trichophyton rubrum CBS 288.86</name>
    <dbReference type="NCBI Taxonomy" id="1215330"/>
    <lineage>
        <taxon>Eukaryota</taxon>
        <taxon>Fungi</taxon>
        <taxon>Dikarya</taxon>
        <taxon>Ascomycota</taxon>
        <taxon>Pezizomycotina</taxon>
        <taxon>Eurotiomycetes</taxon>
        <taxon>Eurotiomycetidae</taxon>
        <taxon>Onygenales</taxon>
        <taxon>Arthrodermataceae</taxon>
        <taxon>Trichophyton</taxon>
    </lineage>
</organism>
<evidence type="ECO:0000313" key="1">
    <source>
        <dbReference type="EMBL" id="EZF47504.1"/>
    </source>
</evidence>